<dbReference type="PANTHER" id="PTHR28630">
    <property type="match status" value="1"/>
</dbReference>
<sequence length="828" mass="86803">MSSAVRRKPAPVVDATALESDAKPAVLPTRHSFALYAASPLSTPSAQTTQPSNTPSNASPPHYSRRRTQSTTTPMPTSSSTRTRLARLLLHHTSPRKPTISGPSPIEFPTELLPAELAALKGGSRAVALVDLPTPPEIVSPATTQFSYSRSSHSSGGETELTTPPVSPAEEAPSLVTLLLRKQALGTSRSLDGHSVSFSGVRSPGKLSTSASELTASLDGHLCSPRRKPSVLRKSPSFSSSLHSAPLHPLAPPTPAALARAARLPLVSPNGVRVQFGVLLGMSREALDLGASAVGGDASGPDVRRTLVVFLRHFWCPLCQDYMVALAGGVRAADAGVCPEHPTDCPDEHFLEQLIQSTTELGSQTHLLIIAPGSHTLAARYLQSFKFPQSSTIASVRIFVDPTPAEGVYAALGMGWDGAPSSATDDASTCCGHETPENSVGHGSISYVDPEASPSSYITHGLFAGIGSVLLRAVRSGLPVWAKGGDIKLLGGEFVMEYSANGSLRCTYAHRMQTPRGHAPVERVLAAAGLRMSSTPSESMGLWRWKKKSSPSTMTRSASTTILPQSTLAASILPRSASIVGTVSVPTSPPTSTSPPSRGFLNRLGGPRVGRLPLSKVPHSEAKSSVASNPTRAPIPRSASTPAAMGMFARATERVGVLLEGINEDEPLQPQRKREPAMPATLSASSSRPWALVGAASSSESLASSVSSHSVSSKLPSKSSSGTTLPDGPLVCADPSADVESGDEGKIAFPRRSLGSASECGLGGSRAPLPAGSRNRRRTSSESARVDSQSHVITWEDVWMRARALSLVRLRARKDVRRGMKTSQSGLL</sequence>
<organism evidence="2 3">
    <name type="scientific">Mycena chlorophos</name>
    <name type="common">Agaric fungus</name>
    <name type="synonym">Agaricus chlorophos</name>
    <dbReference type="NCBI Taxonomy" id="658473"/>
    <lineage>
        <taxon>Eukaryota</taxon>
        <taxon>Fungi</taxon>
        <taxon>Dikarya</taxon>
        <taxon>Basidiomycota</taxon>
        <taxon>Agaricomycotina</taxon>
        <taxon>Agaricomycetes</taxon>
        <taxon>Agaricomycetidae</taxon>
        <taxon>Agaricales</taxon>
        <taxon>Marasmiineae</taxon>
        <taxon>Mycenaceae</taxon>
        <taxon>Mycena</taxon>
    </lineage>
</organism>
<evidence type="ECO:0000313" key="2">
    <source>
        <dbReference type="EMBL" id="KAF7291580.1"/>
    </source>
</evidence>
<feature type="region of interest" description="Disordered" evidence="1">
    <location>
        <begin position="757"/>
        <end position="787"/>
    </location>
</feature>
<comment type="caution">
    <text evidence="2">The sequence shown here is derived from an EMBL/GenBank/DDBJ whole genome shotgun (WGS) entry which is preliminary data.</text>
</comment>
<protein>
    <submittedName>
        <fullName evidence="2">Uncharacterized protein</fullName>
    </submittedName>
</protein>
<feature type="region of interest" description="Disordered" evidence="1">
    <location>
        <begin position="663"/>
        <end position="688"/>
    </location>
</feature>
<dbReference type="InterPro" id="IPR032801">
    <property type="entry name" value="PXL2A/B/C"/>
</dbReference>
<dbReference type="PANTHER" id="PTHR28630:SF3">
    <property type="entry name" value="PEROXIREDOXIN-LIKE 2C"/>
    <property type="match status" value="1"/>
</dbReference>
<feature type="compositionally biased region" description="Low complexity" evidence="1">
    <location>
        <begin position="69"/>
        <end position="82"/>
    </location>
</feature>
<name>A0A8H6S5A7_MYCCL</name>
<reference evidence="2" key="1">
    <citation type="submission" date="2020-05" db="EMBL/GenBank/DDBJ databases">
        <title>Mycena genomes resolve the evolution of fungal bioluminescence.</title>
        <authorList>
            <person name="Tsai I.J."/>
        </authorList>
    </citation>
    <scope>NUCLEOTIDE SEQUENCE</scope>
    <source>
        <strain evidence="2">110903Hualien_Pintung</strain>
    </source>
</reference>
<feature type="region of interest" description="Disordered" evidence="1">
    <location>
        <begin position="583"/>
        <end position="641"/>
    </location>
</feature>
<dbReference type="OrthoDB" id="40334at2759"/>
<dbReference type="EMBL" id="JACAZE010000024">
    <property type="protein sequence ID" value="KAF7291580.1"/>
    <property type="molecule type" value="Genomic_DNA"/>
</dbReference>
<accession>A0A8H6S5A7</accession>
<feature type="compositionally biased region" description="Low complexity" evidence="1">
    <location>
        <begin position="710"/>
        <end position="721"/>
    </location>
</feature>
<feature type="region of interest" description="Disordered" evidence="1">
    <location>
        <begin position="141"/>
        <end position="169"/>
    </location>
</feature>
<feature type="region of interest" description="Disordered" evidence="1">
    <location>
        <begin position="38"/>
        <end position="82"/>
    </location>
</feature>
<evidence type="ECO:0000313" key="3">
    <source>
        <dbReference type="Proteomes" id="UP000613580"/>
    </source>
</evidence>
<proteinExistence type="predicted"/>
<evidence type="ECO:0000256" key="1">
    <source>
        <dbReference type="SAM" id="MobiDB-lite"/>
    </source>
</evidence>
<dbReference type="AlphaFoldDB" id="A0A8H6S5A7"/>
<dbReference type="Proteomes" id="UP000613580">
    <property type="component" value="Unassembled WGS sequence"/>
</dbReference>
<feature type="compositionally biased region" description="Low complexity" evidence="1">
    <location>
        <begin position="232"/>
        <end position="246"/>
    </location>
</feature>
<feature type="region of interest" description="Disordered" evidence="1">
    <location>
        <begin position="710"/>
        <end position="743"/>
    </location>
</feature>
<feature type="region of interest" description="Disordered" evidence="1">
    <location>
        <begin position="225"/>
        <end position="246"/>
    </location>
</feature>
<gene>
    <name evidence="2" type="ORF">HMN09_01249100</name>
</gene>
<feature type="compositionally biased region" description="Polar residues" evidence="1">
    <location>
        <begin position="40"/>
        <end position="59"/>
    </location>
</feature>
<keyword evidence="3" id="KW-1185">Reference proteome</keyword>